<keyword evidence="2" id="KW-0719">Serine esterase</keyword>
<comment type="similarity">
    <text evidence="1 6">Belongs to the type-B carboxylesterase/lipase family.</text>
</comment>
<dbReference type="PROSITE" id="PS00122">
    <property type="entry name" value="CARBOXYLESTERASE_B_1"/>
    <property type="match status" value="1"/>
</dbReference>
<dbReference type="EMBL" id="KM220528">
    <property type="protein sequence ID" value="AIY68319.1"/>
    <property type="molecule type" value="mRNA"/>
</dbReference>
<dbReference type="ESTHER" id="lepde-a0a0a7enj5">
    <property type="family name" value="Carb_B_Arthropoda"/>
</dbReference>
<dbReference type="PANTHER" id="PTHR43142:SF1">
    <property type="entry name" value="CARBOXYLIC ESTER HYDROLASE"/>
    <property type="match status" value="1"/>
</dbReference>
<dbReference type="GO" id="GO:0052689">
    <property type="term" value="F:carboxylic ester hydrolase activity"/>
    <property type="evidence" value="ECO:0007669"/>
    <property type="project" value="UniProtKB-KW"/>
</dbReference>
<evidence type="ECO:0000256" key="1">
    <source>
        <dbReference type="ARBA" id="ARBA00005964"/>
    </source>
</evidence>
<evidence type="ECO:0000256" key="3">
    <source>
        <dbReference type="ARBA" id="ARBA00022801"/>
    </source>
</evidence>
<dbReference type="Gene3D" id="3.40.50.1820">
    <property type="entry name" value="alpha/beta hydrolase"/>
    <property type="match status" value="1"/>
</dbReference>
<evidence type="ECO:0000313" key="8">
    <source>
        <dbReference type="EMBL" id="AIY68319.1"/>
    </source>
</evidence>
<dbReference type="CDD" id="cd00312">
    <property type="entry name" value="Esterase_lipase"/>
    <property type="match status" value="1"/>
</dbReference>
<accession>A0A0A7ENJ5</accession>
<evidence type="ECO:0000256" key="4">
    <source>
        <dbReference type="ARBA" id="ARBA00023157"/>
    </source>
</evidence>
<dbReference type="Pfam" id="PF00135">
    <property type="entry name" value="COesterase"/>
    <property type="match status" value="1"/>
</dbReference>
<feature type="domain" description="Carboxylesterase type B" evidence="7">
    <location>
        <begin position="23"/>
        <end position="521"/>
    </location>
</feature>
<dbReference type="AlphaFoldDB" id="A0A0A7ENJ5"/>
<feature type="signal peptide" evidence="6">
    <location>
        <begin position="1"/>
        <end position="18"/>
    </location>
</feature>
<evidence type="ECO:0000256" key="5">
    <source>
        <dbReference type="ARBA" id="ARBA00023180"/>
    </source>
</evidence>
<evidence type="ECO:0000256" key="2">
    <source>
        <dbReference type="ARBA" id="ARBA00022487"/>
    </source>
</evidence>
<dbReference type="SUPFAM" id="SSF53474">
    <property type="entry name" value="alpha/beta-Hydrolases"/>
    <property type="match status" value="1"/>
</dbReference>
<organism evidence="8">
    <name type="scientific">Leptinotarsa decemlineata</name>
    <name type="common">Colorado potato beetle</name>
    <name type="synonym">Doryphora decemlineata</name>
    <dbReference type="NCBI Taxonomy" id="7539"/>
    <lineage>
        <taxon>Eukaryota</taxon>
        <taxon>Metazoa</taxon>
        <taxon>Ecdysozoa</taxon>
        <taxon>Arthropoda</taxon>
        <taxon>Hexapoda</taxon>
        <taxon>Insecta</taxon>
        <taxon>Pterygota</taxon>
        <taxon>Neoptera</taxon>
        <taxon>Endopterygota</taxon>
        <taxon>Coleoptera</taxon>
        <taxon>Polyphaga</taxon>
        <taxon>Cucujiformia</taxon>
        <taxon>Chrysomeloidea</taxon>
        <taxon>Chrysomelidae</taxon>
        <taxon>Chrysomelinae</taxon>
        <taxon>Doryphorini</taxon>
        <taxon>Leptinotarsa</taxon>
    </lineage>
</organism>
<evidence type="ECO:0000256" key="6">
    <source>
        <dbReference type="RuleBase" id="RU361235"/>
    </source>
</evidence>
<keyword evidence="5" id="KW-0325">Glycoprotein</keyword>
<dbReference type="PROSITE" id="PS00941">
    <property type="entry name" value="CARBOXYLESTERASE_B_2"/>
    <property type="match status" value="1"/>
</dbReference>
<dbReference type="InterPro" id="IPR019826">
    <property type="entry name" value="Carboxylesterase_B_AS"/>
</dbReference>
<dbReference type="OrthoDB" id="6846267at2759"/>
<dbReference type="PANTHER" id="PTHR43142">
    <property type="entry name" value="CARBOXYLIC ESTER HYDROLASE"/>
    <property type="match status" value="1"/>
</dbReference>
<reference evidence="8" key="1">
    <citation type="submission" date="2014-07" db="EMBL/GenBank/DDBJ databases">
        <title>Identification of esterase genes and their expression profiles in several pesticides treated Colorado potato beetle, Leptinotarsa decemlineata.</title>
        <authorList>
            <person name="Lv F."/>
            <person name="Fu K."/>
        </authorList>
    </citation>
    <scope>NUCLEOTIDE SEQUENCE</scope>
</reference>
<evidence type="ECO:0000259" key="7">
    <source>
        <dbReference type="Pfam" id="PF00135"/>
    </source>
</evidence>
<protein>
    <recommendedName>
        <fullName evidence="6">Carboxylic ester hydrolase</fullName>
        <ecNumber evidence="6">3.1.1.-</ecNumber>
    </recommendedName>
</protein>
<dbReference type="InterPro" id="IPR002018">
    <property type="entry name" value="CarbesteraseB"/>
</dbReference>
<keyword evidence="6" id="KW-0732">Signal</keyword>
<keyword evidence="3 6" id="KW-0378">Hydrolase</keyword>
<feature type="chain" id="PRO_5005109482" description="Carboxylic ester hydrolase" evidence="6">
    <location>
        <begin position="19"/>
        <end position="559"/>
    </location>
</feature>
<sequence length="559" mass="63508">MKVELLLLLLIVFLNVSADSLHHPIVTLSEGDVEGFIEHTVKGRSFYAFKGIPYARPPIGDLRFQESVPPEPWKGVWQAITKFKCMQYDHFTPPGSDMVSGDEDCLYLNVYTPSLKHSEALDVLVYIHGGAFMFNYGALYGPQIILDRDVVYVSINYRLGPLGFLSTEDSVVSGNNGMKDQILALKWVKSHIKNFGGNPNSVTISGMSAGGASVQLHYLSPKSKDLFSKGISQSGVALNPWVLVENPLQRSKKLSSIVGCPVENNSEMVSCLKTKPGRQITQAVKYFQPWLYNPFSPFGVVVDKNWANDPFLEDHPYILLKNGYVQDLPWITPYVSSEGLYPGSDFYSEEHMEYLNQNWNEIIPYILHYDDVVPSNLKDSISEKIKSEYLQSGNVTKDSFHMLVQMLSDRLFIADIEKSGRLHSAAVKSSVYSYYFDYRGSHSKSEFRTHNDVNLGTSHGDDTSYILKTNLDTLSNEDDRMMSNIMVDMFTSFMKTGKPNISSEWIPLSKKTSDRWRQLHVTSPYKIYAEEQTELGNQKFWNKLPFQENEKLFNQKDEL</sequence>
<dbReference type="InterPro" id="IPR019819">
    <property type="entry name" value="Carboxylesterase_B_CS"/>
</dbReference>
<dbReference type="EC" id="3.1.1.-" evidence="6"/>
<keyword evidence="4" id="KW-1015">Disulfide bond</keyword>
<dbReference type="InterPro" id="IPR029058">
    <property type="entry name" value="AB_hydrolase_fold"/>
</dbReference>
<proteinExistence type="evidence at transcript level"/>
<name>A0A0A7ENJ5_LEPDE</name>